<gene>
    <name evidence="3" type="ORF">SAMN05192584_103331</name>
</gene>
<dbReference type="Pfam" id="PF01522">
    <property type="entry name" value="Polysacc_deac_1"/>
    <property type="match status" value="1"/>
</dbReference>
<evidence type="ECO:0000259" key="2">
    <source>
        <dbReference type="PROSITE" id="PS51677"/>
    </source>
</evidence>
<dbReference type="InterPro" id="IPR050248">
    <property type="entry name" value="Polysacc_deacetylase_ArnD"/>
</dbReference>
<sequence>MPLLLSCGMCLGVLAATGPAQARQANDTVVETTRHGGRTVALTFDDGPNPADTPRLLKVLRKHHVKAVFCLWGDHVEEHPELVRKIVAGGHTLCNHTMHHDDMAAWSPEDIRADLARTNAAIRRAAPGARIPYFRAPYGSWGQTPQVAASMGMQPLGWRLVIGDWEPHGADEFARRITEGVTPGAVVLLHDGGGDRSATVEAVDRAIPRLRAEGWRFDKPARRG</sequence>
<dbReference type="GO" id="GO:0016810">
    <property type="term" value="F:hydrolase activity, acting on carbon-nitrogen (but not peptide) bonds"/>
    <property type="evidence" value="ECO:0007669"/>
    <property type="project" value="InterPro"/>
</dbReference>
<proteinExistence type="predicted"/>
<dbReference type="SUPFAM" id="SSF88713">
    <property type="entry name" value="Glycoside hydrolase/deacetylase"/>
    <property type="match status" value="1"/>
</dbReference>
<feature type="domain" description="NodB homology" evidence="2">
    <location>
        <begin position="38"/>
        <end position="218"/>
    </location>
</feature>
<protein>
    <submittedName>
        <fullName evidence="3">Peptidoglycan/xylan/chitin deacetylase, PgdA/CDA1 family</fullName>
    </submittedName>
</protein>
<reference evidence="4" key="1">
    <citation type="submission" date="2016-10" db="EMBL/GenBank/DDBJ databases">
        <authorList>
            <person name="Varghese N."/>
            <person name="Submissions S."/>
        </authorList>
    </citation>
    <scope>NUCLEOTIDE SEQUENCE [LARGE SCALE GENOMIC DNA]</scope>
    <source>
        <strain evidence="4">PL19</strain>
    </source>
</reference>
<evidence type="ECO:0000256" key="1">
    <source>
        <dbReference type="SAM" id="SignalP"/>
    </source>
</evidence>
<organism evidence="3 4">
    <name type="scientific">Streptomyces pini</name>
    <dbReference type="NCBI Taxonomy" id="1520580"/>
    <lineage>
        <taxon>Bacteria</taxon>
        <taxon>Bacillati</taxon>
        <taxon>Actinomycetota</taxon>
        <taxon>Actinomycetes</taxon>
        <taxon>Kitasatosporales</taxon>
        <taxon>Streptomycetaceae</taxon>
        <taxon>Streptomyces</taxon>
    </lineage>
</organism>
<keyword evidence="1" id="KW-0732">Signal</keyword>
<accession>A0A1I3WJU5</accession>
<feature type="signal peptide" evidence="1">
    <location>
        <begin position="1"/>
        <end position="22"/>
    </location>
</feature>
<name>A0A1I3WJU5_9ACTN</name>
<dbReference type="GO" id="GO:0005975">
    <property type="term" value="P:carbohydrate metabolic process"/>
    <property type="evidence" value="ECO:0007669"/>
    <property type="project" value="InterPro"/>
</dbReference>
<dbReference type="Proteomes" id="UP000198928">
    <property type="component" value="Unassembled WGS sequence"/>
</dbReference>
<dbReference type="EMBL" id="FOSG01000003">
    <property type="protein sequence ID" value="SFK07765.1"/>
    <property type="molecule type" value="Genomic_DNA"/>
</dbReference>
<dbReference type="OrthoDB" id="9763050at2"/>
<dbReference type="PANTHER" id="PTHR10587">
    <property type="entry name" value="GLYCOSYL TRANSFERASE-RELATED"/>
    <property type="match status" value="1"/>
</dbReference>
<feature type="chain" id="PRO_5011618557" evidence="1">
    <location>
        <begin position="23"/>
        <end position="224"/>
    </location>
</feature>
<evidence type="ECO:0000313" key="4">
    <source>
        <dbReference type="Proteomes" id="UP000198928"/>
    </source>
</evidence>
<dbReference type="PANTHER" id="PTHR10587:SF137">
    <property type="entry name" value="4-DEOXY-4-FORMAMIDO-L-ARABINOSE-PHOSPHOUNDECAPRENOL DEFORMYLASE ARND-RELATED"/>
    <property type="match status" value="1"/>
</dbReference>
<dbReference type="InterPro" id="IPR002509">
    <property type="entry name" value="NODB_dom"/>
</dbReference>
<dbReference type="AlphaFoldDB" id="A0A1I3WJU5"/>
<keyword evidence="4" id="KW-1185">Reference proteome</keyword>
<dbReference type="Gene3D" id="3.20.20.370">
    <property type="entry name" value="Glycoside hydrolase/deacetylase"/>
    <property type="match status" value="1"/>
</dbReference>
<evidence type="ECO:0000313" key="3">
    <source>
        <dbReference type="EMBL" id="SFK07765.1"/>
    </source>
</evidence>
<dbReference type="PROSITE" id="PS51677">
    <property type="entry name" value="NODB"/>
    <property type="match status" value="1"/>
</dbReference>
<dbReference type="InterPro" id="IPR011330">
    <property type="entry name" value="Glyco_hydro/deAcase_b/a-brl"/>
</dbReference>
<dbReference type="CDD" id="cd10917">
    <property type="entry name" value="CE4_NodB_like_6s_7s"/>
    <property type="match status" value="1"/>
</dbReference>